<sequence length="362" mass="40294">MNIQNVESSPEPAEEAKPLSRAARAEIMGRVLGMYFGGKLDKELSSEIERLIDACEMSNTAKVGVGRLAEGRILAVIGRPGAGKSRSLERQFYTREEFAGFRSEDSNCRLISVKAPSPCTLKQLGNSILVATGYEIERDLKENMVWMLVHKRLQKCGIQYLHIDEAQHATETANKLELKKVRDTVKALLQNPDWPVWLIISGKPSLASFIEHDIQLKRRARTVRIEDITFAKHAQRVRGMMKALVTNATELTIDPADEDRILPRLIHAAQGQFGIAVEYVQDSINEALIAGDIMMGTKHFASSYSSRSGCSSDANVFTAANWHEINVARALEDAQNEIEVEENYEGAESAAAKKIRIQRSQS</sequence>
<protein>
    <recommendedName>
        <fullName evidence="4">AAA+ ATPase domain-containing protein</fullName>
    </recommendedName>
</protein>
<dbReference type="Pfam" id="PF05621">
    <property type="entry name" value="TniB"/>
    <property type="match status" value="1"/>
</dbReference>
<organism evidence="2 3">
    <name type="scientific">Phyllobacterium myrsinacearum</name>
    <dbReference type="NCBI Taxonomy" id="28101"/>
    <lineage>
        <taxon>Bacteria</taxon>
        <taxon>Pseudomonadati</taxon>
        <taxon>Pseudomonadota</taxon>
        <taxon>Alphaproteobacteria</taxon>
        <taxon>Hyphomicrobiales</taxon>
        <taxon>Phyllobacteriaceae</taxon>
        <taxon>Phyllobacterium</taxon>
    </lineage>
</organism>
<name>A0A839EJ70_9HYPH</name>
<evidence type="ECO:0000313" key="2">
    <source>
        <dbReference type="EMBL" id="MBA8878295.1"/>
    </source>
</evidence>
<gene>
    <name evidence="2" type="ORF">FHW16_002007</name>
</gene>
<dbReference type="SUPFAM" id="SSF52540">
    <property type="entry name" value="P-loop containing nucleoside triphosphate hydrolases"/>
    <property type="match status" value="1"/>
</dbReference>
<proteinExistence type="predicted"/>
<feature type="region of interest" description="Disordered" evidence="1">
    <location>
        <begin position="1"/>
        <end position="20"/>
    </location>
</feature>
<dbReference type="Gene3D" id="3.40.50.300">
    <property type="entry name" value="P-loop containing nucleotide triphosphate hydrolases"/>
    <property type="match status" value="1"/>
</dbReference>
<accession>A0A839EJ70</accession>
<comment type="caution">
    <text evidence="2">The sequence shown here is derived from an EMBL/GenBank/DDBJ whole genome shotgun (WGS) entry which is preliminary data.</text>
</comment>
<reference evidence="2 3" key="1">
    <citation type="submission" date="2020-07" db="EMBL/GenBank/DDBJ databases">
        <title>Genomic Encyclopedia of Type Strains, Phase IV (KMG-V): Genome sequencing to study the core and pangenomes of soil and plant-associated prokaryotes.</title>
        <authorList>
            <person name="Whitman W."/>
        </authorList>
    </citation>
    <scope>NUCLEOTIDE SEQUENCE [LARGE SCALE GENOMIC DNA]</scope>
    <source>
        <strain evidence="2 3">AN3</strain>
    </source>
</reference>
<dbReference type="InterPro" id="IPR027417">
    <property type="entry name" value="P-loop_NTPase"/>
</dbReference>
<dbReference type="EMBL" id="JACGXN010000002">
    <property type="protein sequence ID" value="MBA8878295.1"/>
    <property type="molecule type" value="Genomic_DNA"/>
</dbReference>
<dbReference type="InterPro" id="IPR008868">
    <property type="entry name" value="TniB"/>
</dbReference>
<evidence type="ECO:0000313" key="3">
    <source>
        <dbReference type="Proteomes" id="UP000549052"/>
    </source>
</evidence>
<dbReference type="AlphaFoldDB" id="A0A839EJ70"/>
<evidence type="ECO:0000256" key="1">
    <source>
        <dbReference type="SAM" id="MobiDB-lite"/>
    </source>
</evidence>
<dbReference type="RefSeq" id="WP_182549015.1">
    <property type="nucleotide sequence ID" value="NZ_JACGXN010000002.1"/>
</dbReference>
<dbReference type="Proteomes" id="UP000549052">
    <property type="component" value="Unassembled WGS sequence"/>
</dbReference>
<keyword evidence="3" id="KW-1185">Reference proteome</keyword>
<evidence type="ECO:0008006" key="4">
    <source>
        <dbReference type="Google" id="ProtNLM"/>
    </source>
</evidence>